<dbReference type="SUPFAM" id="SSF51322">
    <property type="entry name" value="Cyanovirin-N"/>
    <property type="match status" value="2"/>
</dbReference>
<sequence length="277" mass="29146">MSISGTESPVLLTSKTLIGEPIMSKNPTRLSAAMFALTCLGATQALAESSFQRTCTDISFTTNNGTATLSATCTNGAGQPVKSSLVLVGLQNMDGTLVQASGDSTFQKTCNDSKLTVSPNKTEVLLSAACKTKTGAMKPAKLSLDAIRNDGGTLAYEPWAQWWSIGSSSFQRTCSNIAYEQKNGVPTLKASCENGTQQPVSSSLVLKGIQNSDGDLSLGVLESSFQKTCNDSKVALAADKSRVLLSASCKTKQGTMKPTTFVLDGIKNQNGQLAYER</sequence>
<dbReference type="Gene3D" id="2.30.60.10">
    <property type="entry name" value="Cyanovirin-N"/>
    <property type="match status" value="2"/>
</dbReference>
<dbReference type="Pfam" id="PF08881">
    <property type="entry name" value="CVNH"/>
    <property type="match status" value="2"/>
</dbReference>
<name>A0AAC8TDR4_9BACT</name>
<feature type="domain" description="Cyanovirin-N" evidence="1">
    <location>
        <begin position="50"/>
        <end position="156"/>
    </location>
</feature>
<reference evidence="2 3" key="1">
    <citation type="submission" date="2015-05" db="EMBL/GenBank/DDBJ databases">
        <title>Genome assembly of Archangium gephyra DSM 2261.</title>
        <authorList>
            <person name="Sharma G."/>
            <person name="Subramanian S."/>
        </authorList>
    </citation>
    <scope>NUCLEOTIDE SEQUENCE [LARGE SCALE GENOMIC DNA]</scope>
    <source>
        <strain evidence="2 3">DSM 2261</strain>
    </source>
</reference>
<dbReference type="SMART" id="SM01111">
    <property type="entry name" value="CVNH"/>
    <property type="match status" value="2"/>
</dbReference>
<dbReference type="InterPro" id="IPR011058">
    <property type="entry name" value="Cyanovirin-N"/>
</dbReference>
<proteinExistence type="predicted"/>
<dbReference type="KEGG" id="age:AA314_03876"/>
<feature type="domain" description="Cyanovirin-N" evidence="1">
    <location>
        <begin position="169"/>
        <end position="275"/>
    </location>
</feature>
<evidence type="ECO:0000313" key="3">
    <source>
        <dbReference type="Proteomes" id="UP000035579"/>
    </source>
</evidence>
<evidence type="ECO:0000313" key="2">
    <source>
        <dbReference type="EMBL" id="AKJ02250.1"/>
    </source>
</evidence>
<gene>
    <name evidence="2" type="ORF">AA314_03876</name>
</gene>
<dbReference type="EMBL" id="CP011509">
    <property type="protein sequence ID" value="AKJ02250.1"/>
    <property type="molecule type" value="Genomic_DNA"/>
</dbReference>
<organism evidence="2 3">
    <name type="scientific">Archangium gephyra</name>
    <dbReference type="NCBI Taxonomy" id="48"/>
    <lineage>
        <taxon>Bacteria</taxon>
        <taxon>Pseudomonadati</taxon>
        <taxon>Myxococcota</taxon>
        <taxon>Myxococcia</taxon>
        <taxon>Myxococcales</taxon>
        <taxon>Cystobacterineae</taxon>
        <taxon>Archangiaceae</taxon>
        <taxon>Archangium</taxon>
    </lineage>
</organism>
<dbReference type="InterPro" id="IPR036673">
    <property type="entry name" value="Cyanovirin-N_sf"/>
</dbReference>
<protein>
    <recommendedName>
        <fullName evidence="1">Cyanovirin-N domain-containing protein</fullName>
    </recommendedName>
</protein>
<evidence type="ECO:0000259" key="1">
    <source>
        <dbReference type="SMART" id="SM01111"/>
    </source>
</evidence>
<dbReference type="Proteomes" id="UP000035579">
    <property type="component" value="Chromosome"/>
</dbReference>
<dbReference type="AlphaFoldDB" id="A0AAC8TDR4"/>
<accession>A0AAC8TDR4</accession>